<comment type="cofactor">
    <cofactor evidence="1">
        <name>heme</name>
        <dbReference type="ChEBI" id="CHEBI:30413"/>
    </cofactor>
</comment>
<proteinExistence type="inferred from homology"/>
<dbReference type="AlphaFoldDB" id="A0A9P5P317"/>
<keyword evidence="4" id="KW-0479">Metal-binding</keyword>
<dbReference type="InterPro" id="IPR050364">
    <property type="entry name" value="Cytochrome_P450_fung"/>
</dbReference>
<comment type="similarity">
    <text evidence="2">Belongs to the cytochrome P450 family.</text>
</comment>
<organism evidence="8 9">
    <name type="scientific">Rhodocollybia butyracea</name>
    <dbReference type="NCBI Taxonomy" id="206335"/>
    <lineage>
        <taxon>Eukaryota</taxon>
        <taxon>Fungi</taxon>
        <taxon>Dikarya</taxon>
        <taxon>Basidiomycota</taxon>
        <taxon>Agaricomycotina</taxon>
        <taxon>Agaricomycetes</taxon>
        <taxon>Agaricomycetidae</taxon>
        <taxon>Agaricales</taxon>
        <taxon>Marasmiineae</taxon>
        <taxon>Omphalotaceae</taxon>
        <taxon>Rhodocollybia</taxon>
    </lineage>
</organism>
<dbReference type="SUPFAM" id="SSF48264">
    <property type="entry name" value="Cytochrome P450"/>
    <property type="match status" value="1"/>
</dbReference>
<dbReference type="PANTHER" id="PTHR46300:SF7">
    <property type="entry name" value="P450, PUTATIVE (EUROFUNG)-RELATED"/>
    <property type="match status" value="1"/>
</dbReference>
<dbReference type="InterPro" id="IPR036396">
    <property type="entry name" value="Cyt_P450_sf"/>
</dbReference>
<evidence type="ECO:0000256" key="2">
    <source>
        <dbReference type="ARBA" id="ARBA00010617"/>
    </source>
</evidence>
<dbReference type="PANTHER" id="PTHR46300">
    <property type="entry name" value="P450, PUTATIVE (EUROFUNG)-RELATED-RELATED"/>
    <property type="match status" value="1"/>
</dbReference>
<keyword evidence="6" id="KW-0408">Iron</keyword>
<gene>
    <name evidence="8" type="ORF">BDP27DRAFT_1198371</name>
</gene>
<keyword evidence="3" id="KW-0349">Heme</keyword>
<dbReference type="Pfam" id="PF00067">
    <property type="entry name" value="p450"/>
    <property type="match status" value="1"/>
</dbReference>
<dbReference type="EMBL" id="JADNRY010000462">
    <property type="protein sequence ID" value="KAF9050938.1"/>
    <property type="molecule type" value="Genomic_DNA"/>
</dbReference>
<feature type="non-terminal residue" evidence="8">
    <location>
        <position position="1"/>
    </location>
</feature>
<keyword evidence="9" id="KW-1185">Reference proteome</keyword>
<accession>A0A9P5P317</accession>
<dbReference type="InterPro" id="IPR001128">
    <property type="entry name" value="Cyt_P450"/>
</dbReference>
<reference evidence="8" key="1">
    <citation type="submission" date="2020-11" db="EMBL/GenBank/DDBJ databases">
        <authorList>
            <consortium name="DOE Joint Genome Institute"/>
            <person name="Ahrendt S."/>
            <person name="Riley R."/>
            <person name="Andreopoulos W."/>
            <person name="Labutti K."/>
            <person name="Pangilinan J."/>
            <person name="Ruiz-Duenas F.J."/>
            <person name="Barrasa J.M."/>
            <person name="Sanchez-Garcia M."/>
            <person name="Camarero S."/>
            <person name="Miyauchi S."/>
            <person name="Serrano A."/>
            <person name="Linde D."/>
            <person name="Babiker R."/>
            <person name="Drula E."/>
            <person name="Ayuso-Fernandez I."/>
            <person name="Pacheco R."/>
            <person name="Padilla G."/>
            <person name="Ferreira P."/>
            <person name="Barriuso J."/>
            <person name="Kellner H."/>
            <person name="Castanera R."/>
            <person name="Alfaro M."/>
            <person name="Ramirez L."/>
            <person name="Pisabarro A.G."/>
            <person name="Kuo A."/>
            <person name="Tritt A."/>
            <person name="Lipzen A."/>
            <person name="He G."/>
            <person name="Yan M."/>
            <person name="Ng V."/>
            <person name="Cullen D."/>
            <person name="Martin F."/>
            <person name="Rosso M.-N."/>
            <person name="Henrissat B."/>
            <person name="Hibbett D."/>
            <person name="Martinez A.T."/>
            <person name="Grigoriev I.V."/>
        </authorList>
    </citation>
    <scope>NUCLEOTIDE SEQUENCE</scope>
    <source>
        <strain evidence="8">AH 40177</strain>
    </source>
</reference>
<keyword evidence="7" id="KW-0503">Monooxygenase</keyword>
<evidence type="ECO:0000313" key="8">
    <source>
        <dbReference type="EMBL" id="KAF9050938.1"/>
    </source>
</evidence>
<evidence type="ECO:0000256" key="5">
    <source>
        <dbReference type="ARBA" id="ARBA00023002"/>
    </source>
</evidence>
<dbReference type="OrthoDB" id="1055148at2759"/>
<keyword evidence="5" id="KW-0560">Oxidoreductase</keyword>
<protein>
    <submittedName>
        <fullName evidence="8">Cytochrome P450</fullName>
    </submittedName>
</protein>
<evidence type="ECO:0000256" key="1">
    <source>
        <dbReference type="ARBA" id="ARBA00001971"/>
    </source>
</evidence>
<dbReference type="GO" id="GO:0016705">
    <property type="term" value="F:oxidoreductase activity, acting on paired donors, with incorporation or reduction of molecular oxygen"/>
    <property type="evidence" value="ECO:0007669"/>
    <property type="project" value="InterPro"/>
</dbReference>
<name>A0A9P5P317_9AGAR</name>
<feature type="non-terminal residue" evidence="8">
    <location>
        <position position="98"/>
    </location>
</feature>
<evidence type="ECO:0000256" key="4">
    <source>
        <dbReference type="ARBA" id="ARBA00022723"/>
    </source>
</evidence>
<dbReference type="GO" id="GO:0005506">
    <property type="term" value="F:iron ion binding"/>
    <property type="evidence" value="ECO:0007669"/>
    <property type="project" value="InterPro"/>
</dbReference>
<sequence>PPGPAPLPFVGNLFQLSPIAPWNTYHQWAKVYGDIISINIMGKHVIVLNSVRSASDLLQKRSRLYSDRPELAAATLLGWDYNLAFMQYSDPRWKRQRK</sequence>
<dbReference type="GO" id="GO:0020037">
    <property type="term" value="F:heme binding"/>
    <property type="evidence" value="ECO:0007669"/>
    <property type="project" value="InterPro"/>
</dbReference>
<evidence type="ECO:0000256" key="6">
    <source>
        <dbReference type="ARBA" id="ARBA00023004"/>
    </source>
</evidence>
<dbReference type="GO" id="GO:0004497">
    <property type="term" value="F:monooxygenase activity"/>
    <property type="evidence" value="ECO:0007669"/>
    <property type="project" value="UniProtKB-KW"/>
</dbReference>
<dbReference type="Gene3D" id="1.10.630.10">
    <property type="entry name" value="Cytochrome P450"/>
    <property type="match status" value="1"/>
</dbReference>
<evidence type="ECO:0000256" key="7">
    <source>
        <dbReference type="ARBA" id="ARBA00023033"/>
    </source>
</evidence>
<evidence type="ECO:0000256" key="3">
    <source>
        <dbReference type="ARBA" id="ARBA00022617"/>
    </source>
</evidence>
<dbReference type="Proteomes" id="UP000772434">
    <property type="component" value="Unassembled WGS sequence"/>
</dbReference>
<comment type="caution">
    <text evidence="8">The sequence shown here is derived from an EMBL/GenBank/DDBJ whole genome shotgun (WGS) entry which is preliminary data.</text>
</comment>
<evidence type="ECO:0000313" key="9">
    <source>
        <dbReference type="Proteomes" id="UP000772434"/>
    </source>
</evidence>